<keyword evidence="2" id="KW-1185">Reference proteome</keyword>
<organism evidence="1 2">
    <name type="scientific">Acropora cervicornis</name>
    <name type="common">Staghorn coral</name>
    <dbReference type="NCBI Taxonomy" id="6130"/>
    <lineage>
        <taxon>Eukaryota</taxon>
        <taxon>Metazoa</taxon>
        <taxon>Cnidaria</taxon>
        <taxon>Anthozoa</taxon>
        <taxon>Hexacorallia</taxon>
        <taxon>Scleractinia</taxon>
        <taxon>Astrocoeniina</taxon>
        <taxon>Acroporidae</taxon>
        <taxon>Acropora</taxon>
    </lineage>
</organism>
<evidence type="ECO:0000313" key="1">
    <source>
        <dbReference type="EMBL" id="KAK2554722.1"/>
    </source>
</evidence>
<sequence length="75" mass="7970">MEANTLGKHNLVPKEGRCLLVPKVSANGDKKIGRFLRTPFVVKPEFRMHVEGSPVCGKVSSCLASKSSTCIGNGG</sequence>
<gene>
    <name evidence="1" type="ORF">P5673_023679</name>
</gene>
<reference evidence="1" key="2">
    <citation type="journal article" date="2023" name="Science">
        <title>Genomic signatures of disease resistance in endangered staghorn corals.</title>
        <authorList>
            <person name="Vollmer S.V."/>
            <person name="Selwyn J.D."/>
            <person name="Despard B.A."/>
            <person name="Roesel C.L."/>
        </authorList>
    </citation>
    <scope>NUCLEOTIDE SEQUENCE</scope>
    <source>
        <strain evidence="1">K2</strain>
    </source>
</reference>
<proteinExistence type="predicted"/>
<dbReference type="AlphaFoldDB" id="A0AAD9Q4P7"/>
<evidence type="ECO:0000313" key="2">
    <source>
        <dbReference type="Proteomes" id="UP001249851"/>
    </source>
</evidence>
<protein>
    <submittedName>
        <fullName evidence="1">Uncharacterized protein</fullName>
    </submittedName>
</protein>
<dbReference type="EMBL" id="JARQWQ010000067">
    <property type="protein sequence ID" value="KAK2554722.1"/>
    <property type="molecule type" value="Genomic_DNA"/>
</dbReference>
<comment type="caution">
    <text evidence="1">The sequence shown here is derived from an EMBL/GenBank/DDBJ whole genome shotgun (WGS) entry which is preliminary data.</text>
</comment>
<accession>A0AAD9Q4P7</accession>
<name>A0AAD9Q4P7_ACRCE</name>
<reference evidence="1" key="1">
    <citation type="journal article" date="2023" name="G3 (Bethesda)">
        <title>Whole genome assembly and annotation of the endangered Caribbean coral Acropora cervicornis.</title>
        <authorList>
            <person name="Selwyn J.D."/>
            <person name="Vollmer S.V."/>
        </authorList>
    </citation>
    <scope>NUCLEOTIDE SEQUENCE</scope>
    <source>
        <strain evidence="1">K2</strain>
    </source>
</reference>
<dbReference type="Proteomes" id="UP001249851">
    <property type="component" value="Unassembled WGS sequence"/>
</dbReference>